<evidence type="ECO:0000313" key="2">
    <source>
        <dbReference type="Proteomes" id="UP000752696"/>
    </source>
</evidence>
<reference evidence="1" key="1">
    <citation type="submission" date="2020-07" db="EMBL/GenBank/DDBJ databases">
        <authorList>
            <person name="Nazaruddin N."/>
        </authorList>
    </citation>
    <scope>NUCLEOTIDE SEQUENCE</scope>
</reference>
<dbReference type="OrthoDB" id="10538930at2759"/>
<evidence type="ECO:0000313" key="1">
    <source>
        <dbReference type="EMBL" id="CAD1477389.1"/>
    </source>
</evidence>
<dbReference type="AlphaFoldDB" id="A0A6V7HAQ0"/>
<gene>
    <name evidence="1" type="ORF">MHI_LOCUS724123</name>
</gene>
<feature type="non-terminal residue" evidence="1">
    <location>
        <position position="114"/>
    </location>
</feature>
<accession>A0A6V7HAQ0</accession>
<name>A0A6V7HAQ0_9HYME</name>
<keyword evidence="2" id="KW-1185">Reference proteome</keyword>
<organism evidence="1 2">
    <name type="scientific">Heterotrigona itama</name>
    <dbReference type="NCBI Taxonomy" id="395501"/>
    <lineage>
        <taxon>Eukaryota</taxon>
        <taxon>Metazoa</taxon>
        <taxon>Ecdysozoa</taxon>
        <taxon>Arthropoda</taxon>
        <taxon>Hexapoda</taxon>
        <taxon>Insecta</taxon>
        <taxon>Pterygota</taxon>
        <taxon>Neoptera</taxon>
        <taxon>Endopterygota</taxon>
        <taxon>Hymenoptera</taxon>
        <taxon>Apocrita</taxon>
        <taxon>Aculeata</taxon>
        <taxon>Apoidea</taxon>
        <taxon>Anthophila</taxon>
        <taxon>Apidae</taxon>
        <taxon>Heterotrigona</taxon>
    </lineage>
</organism>
<sequence length="114" mass="12649">MGSSGMASERGGAGCWRKQWRRLGGSNHGGWNGVCWLVSQEPAANGGSRDALQLARGESRNRSLRYHAPHSRSFYMLVRSSPPRFHARGHASRLLARWNATREGERFALMQQGG</sequence>
<dbReference type="EMBL" id="CAJDYZ010009991">
    <property type="protein sequence ID" value="CAD1477389.1"/>
    <property type="molecule type" value="Genomic_DNA"/>
</dbReference>
<proteinExistence type="predicted"/>
<dbReference type="Proteomes" id="UP000752696">
    <property type="component" value="Unassembled WGS sequence"/>
</dbReference>
<protein>
    <submittedName>
        <fullName evidence="1">Uncharacterized protein</fullName>
    </submittedName>
</protein>
<comment type="caution">
    <text evidence="1">The sequence shown here is derived from an EMBL/GenBank/DDBJ whole genome shotgun (WGS) entry which is preliminary data.</text>
</comment>